<accession>A0A7G5F674</accession>
<proteinExistence type="predicted"/>
<evidence type="ECO:0000313" key="1">
    <source>
        <dbReference type="EMBL" id="QMV81749.1"/>
    </source>
</evidence>
<name>A0A7G5F674_9ENTR</name>
<reference evidence="1" key="1">
    <citation type="submission" date="2019-09" db="EMBL/GenBank/DDBJ databases">
        <authorList>
            <person name="Zhou D."/>
            <person name="Xu Y."/>
        </authorList>
    </citation>
    <scope>NUCLEOTIDE SEQUENCE</scope>
    <source>
        <strain evidence="1">L21</strain>
        <plasmid evidence="1">pL21-1NR</plasmid>
    </source>
</reference>
<protein>
    <submittedName>
        <fullName evidence="1">Uncharacterized protein</fullName>
    </submittedName>
</protein>
<dbReference type="AlphaFoldDB" id="A0A7G5F674"/>
<dbReference type="EMBL" id="MN423365">
    <property type="protein sequence ID" value="QMV81749.1"/>
    <property type="molecule type" value="Genomic_DNA"/>
</dbReference>
<sequence length="46" mass="5285">MAPGEGYQLRFFKSLKFTQDRQKGMLKNVQSQHSFLKKSPHGAGKF</sequence>
<organism evidence="1">
    <name type="scientific">Leclercia adecarboxylata</name>
    <dbReference type="NCBI Taxonomy" id="83655"/>
    <lineage>
        <taxon>Bacteria</taxon>
        <taxon>Pseudomonadati</taxon>
        <taxon>Pseudomonadota</taxon>
        <taxon>Gammaproteobacteria</taxon>
        <taxon>Enterobacterales</taxon>
        <taxon>Enterobacteriaceae</taxon>
        <taxon>Leclercia</taxon>
    </lineage>
</organism>
<geneLocation type="plasmid" evidence="1">
    <name>pL21-1NR</name>
</geneLocation>
<keyword evidence="1" id="KW-0614">Plasmid</keyword>